<dbReference type="SUPFAM" id="SSF56935">
    <property type="entry name" value="Porins"/>
    <property type="match status" value="1"/>
</dbReference>
<organism evidence="15 16">
    <name type="scientific">Paludibacterium paludis</name>
    <dbReference type="NCBI Taxonomy" id="1225769"/>
    <lineage>
        <taxon>Bacteria</taxon>
        <taxon>Pseudomonadati</taxon>
        <taxon>Pseudomonadota</taxon>
        <taxon>Betaproteobacteria</taxon>
        <taxon>Neisseriales</taxon>
        <taxon>Chromobacteriaceae</taxon>
        <taxon>Paludibacterium</taxon>
    </lineage>
</organism>
<dbReference type="InterPro" id="IPR012910">
    <property type="entry name" value="Plug_dom"/>
</dbReference>
<dbReference type="InterPro" id="IPR039426">
    <property type="entry name" value="TonB-dep_rcpt-like"/>
</dbReference>
<dbReference type="InterPro" id="IPR037066">
    <property type="entry name" value="Plug_dom_sf"/>
</dbReference>
<feature type="domain" description="TonB-dependent receptor plug" evidence="14">
    <location>
        <begin position="48"/>
        <end position="165"/>
    </location>
</feature>
<evidence type="ECO:0000256" key="3">
    <source>
        <dbReference type="ARBA" id="ARBA00022448"/>
    </source>
</evidence>
<evidence type="ECO:0000259" key="14">
    <source>
        <dbReference type="Pfam" id="PF07715"/>
    </source>
</evidence>
<dbReference type="RefSeq" id="WP_215796367.1">
    <property type="nucleotide sequence ID" value="NZ_BMYX01000023.1"/>
</dbReference>
<dbReference type="InterPro" id="IPR000531">
    <property type="entry name" value="Beta-barrel_TonB"/>
</dbReference>
<keyword evidence="12" id="KW-0732">Signal</keyword>
<comment type="similarity">
    <text evidence="2 10 11">Belongs to the TonB-dependent receptor family.</text>
</comment>
<feature type="domain" description="TonB-dependent receptor-like beta-barrel" evidence="13">
    <location>
        <begin position="375"/>
        <end position="860"/>
    </location>
</feature>
<keyword evidence="5 10" id="KW-0812">Transmembrane</keyword>
<protein>
    <submittedName>
        <fullName evidence="15">TonB-dependent receptor</fullName>
    </submittedName>
</protein>
<keyword evidence="8 15" id="KW-0675">Receptor</keyword>
<sequence length="897" mass="97313">MNKHTMLLRLGAMALASLSQGTRADGTVPAEPLEKVTVTGSRIARAAKEGPTGVTVVTGKDIEQAGYRNVFDAISQQTQNTGFVQGADFGNTFTPAANAVSLRGLGPNHTLVLINGRRVADYPLPYEGSINFVNLANIPAAMIERIEILNGGASAIYGSDAIAGVINIILKKHLQGIDVNLKLGTTSRGGANDARIQISGGGQFGALSTVFSAELSQRDPLWSKDRDFMSSTTLQGAAPTVVWSRRNAKTERYIAPGGACANLAGHFEGSVAAYTGKKGTYCGSGRASPDFWTLQTKNASQNYYAGAHYALNESTDLFGDLLLGFNATENNTRGPSWTSAAANSGYFLNQNTGVYEVWTKRFSPEEIGGADRFNRRWEDTAANLSFGVRGQLPGSSWNYEAAYNASTYTSQGFVRQFLRGLDTALLGPELGQDANGISIYAPDAERFARPFTSDGFNALTGKTKSTNKAWTQALSISANGDLFALPAGNVKLAALAEAGSQGFSNTPDAQIARGVFYNSKSVAKVSGTRSRYALGAELAIPVLNSLQTTLAARYDAFKFAERSLGKLTYNAGLEYRPHTSLLVRGNYATSFRAPDMNYIFATETRGYYSSSTDYYRCKQAGQPVADCEYADVSPGYNYVQTGSKDLKPENGESFGYGLIWSPSANFDVSVDYWHIRISDLVTDLSSDTLLRDEADCRTGVKDPASALCLDTIARITRNPLTATLNPGAVREIRVNPINAASEKTGGIDVTGKWKWRTDRLGAFIWSVNYSKVLTHTYRQFATDTESNRLKSMSNRDWPDKLITSLDWSLGPAGATLTAIRYGRIPDSAGKRYIGRTWLANLSARYQFGKKASASVTVNNVFDTIKRDNSDGWPFYPVGSYTPYGRQIWVQFGYRFDS</sequence>
<keyword evidence="3 10" id="KW-0813">Transport</keyword>
<dbReference type="Gene3D" id="2.170.130.10">
    <property type="entry name" value="TonB-dependent receptor, plug domain"/>
    <property type="match status" value="1"/>
</dbReference>
<evidence type="ECO:0000259" key="13">
    <source>
        <dbReference type="Pfam" id="PF00593"/>
    </source>
</evidence>
<evidence type="ECO:0000256" key="9">
    <source>
        <dbReference type="ARBA" id="ARBA00023237"/>
    </source>
</evidence>
<keyword evidence="9 10" id="KW-0998">Cell outer membrane</keyword>
<keyword evidence="16" id="KW-1185">Reference proteome</keyword>
<dbReference type="Pfam" id="PF00593">
    <property type="entry name" value="TonB_dep_Rec_b-barrel"/>
    <property type="match status" value="1"/>
</dbReference>
<dbReference type="Proteomes" id="UP000645257">
    <property type="component" value="Unassembled WGS sequence"/>
</dbReference>
<dbReference type="EMBL" id="BMYX01000023">
    <property type="protein sequence ID" value="GGY26683.1"/>
    <property type="molecule type" value="Genomic_DNA"/>
</dbReference>
<dbReference type="InterPro" id="IPR036942">
    <property type="entry name" value="Beta-barrel_TonB_sf"/>
</dbReference>
<evidence type="ECO:0000256" key="6">
    <source>
        <dbReference type="ARBA" id="ARBA00023077"/>
    </source>
</evidence>
<gene>
    <name evidence="15" type="primary">btuB</name>
    <name evidence="15" type="ORF">GCM10011289_32810</name>
</gene>
<evidence type="ECO:0000256" key="10">
    <source>
        <dbReference type="PROSITE-ProRule" id="PRU01360"/>
    </source>
</evidence>
<feature type="chain" id="PRO_5037089657" evidence="12">
    <location>
        <begin position="25"/>
        <end position="897"/>
    </location>
</feature>
<reference evidence="15" key="1">
    <citation type="journal article" date="2014" name="Int. J. Syst. Evol. Microbiol.">
        <title>Complete genome sequence of Corynebacterium casei LMG S-19264T (=DSM 44701T), isolated from a smear-ripened cheese.</title>
        <authorList>
            <consortium name="US DOE Joint Genome Institute (JGI-PGF)"/>
            <person name="Walter F."/>
            <person name="Albersmeier A."/>
            <person name="Kalinowski J."/>
            <person name="Ruckert C."/>
        </authorList>
    </citation>
    <scope>NUCLEOTIDE SEQUENCE</scope>
    <source>
        <strain evidence="15">KCTC 32182</strain>
    </source>
</reference>
<evidence type="ECO:0000313" key="15">
    <source>
        <dbReference type="EMBL" id="GGY26683.1"/>
    </source>
</evidence>
<evidence type="ECO:0000256" key="1">
    <source>
        <dbReference type="ARBA" id="ARBA00004571"/>
    </source>
</evidence>
<evidence type="ECO:0000256" key="5">
    <source>
        <dbReference type="ARBA" id="ARBA00022692"/>
    </source>
</evidence>
<evidence type="ECO:0000313" key="16">
    <source>
        <dbReference type="Proteomes" id="UP000645257"/>
    </source>
</evidence>
<dbReference type="GO" id="GO:0009279">
    <property type="term" value="C:cell outer membrane"/>
    <property type="evidence" value="ECO:0007669"/>
    <property type="project" value="UniProtKB-SubCell"/>
</dbReference>
<dbReference type="PANTHER" id="PTHR47234:SF1">
    <property type="entry name" value="TONB-DEPENDENT RECEPTOR"/>
    <property type="match status" value="1"/>
</dbReference>
<dbReference type="Pfam" id="PF07715">
    <property type="entry name" value="Plug"/>
    <property type="match status" value="1"/>
</dbReference>
<keyword evidence="7 10" id="KW-0472">Membrane</keyword>
<dbReference type="PANTHER" id="PTHR47234">
    <property type="match status" value="1"/>
</dbReference>
<dbReference type="Gene3D" id="2.40.170.20">
    <property type="entry name" value="TonB-dependent receptor, beta-barrel domain"/>
    <property type="match status" value="1"/>
</dbReference>
<name>A0A918UB61_9NEIS</name>
<accession>A0A918UB61</accession>
<feature type="signal peptide" evidence="12">
    <location>
        <begin position="1"/>
        <end position="24"/>
    </location>
</feature>
<evidence type="ECO:0000256" key="4">
    <source>
        <dbReference type="ARBA" id="ARBA00022452"/>
    </source>
</evidence>
<evidence type="ECO:0000256" key="11">
    <source>
        <dbReference type="RuleBase" id="RU003357"/>
    </source>
</evidence>
<dbReference type="AlphaFoldDB" id="A0A918UB61"/>
<reference evidence="15" key="2">
    <citation type="submission" date="2020-09" db="EMBL/GenBank/DDBJ databases">
        <authorList>
            <person name="Sun Q."/>
            <person name="Kim S."/>
        </authorList>
    </citation>
    <scope>NUCLEOTIDE SEQUENCE</scope>
    <source>
        <strain evidence="15">KCTC 32182</strain>
    </source>
</reference>
<evidence type="ECO:0000256" key="12">
    <source>
        <dbReference type="SAM" id="SignalP"/>
    </source>
</evidence>
<evidence type="ECO:0000256" key="2">
    <source>
        <dbReference type="ARBA" id="ARBA00009810"/>
    </source>
</evidence>
<keyword evidence="6 11" id="KW-0798">TonB box</keyword>
<comment type="subcellular location">
    <subcellularLocation>
        <location evidence="1 10">Cell outer membrane</location>
        <topology evidence="1 10">Multi-pass membrane protein</topology>
    </subcellularLocation>
</comment>
<proteinExistence type="inferred from homology"/>
<keyword evidence="4 10" id="KW-1134">Transmembrane beta strand</keyword>
<evidence type="ECO:0000256" key="8">
    <source>
        <dbReference type="ARBA" id="ARBA00023170"/>
    </source>
</evidence>
<dbReference type="PROSITE" id="PS52016">
    <property type="entry name" value="TONB_DEPENDENT_REC_3"/>
    <property type="match status" value="1"/>
</dbReference>
<evidence type="ECO:0000256" key="7">
    <source>
        <dbReference type="ARBA" id="ARBA00023136"/>
    </source>
</evidence>
<comment type="caution">
    <text evidence="15">The sequence shown here is derived from an EMBL/GenBank/DDBJ whole genome shotgun (WGS) entry which is preliminary data.</text>
</comment>